<dbReference type="Proteomes" id="UP001205748">
    <property type="component" value="Unassembled WGS sequence"/>
</dbReference>
<feature type="domain" description="Peptidase M20 dimerisation" evidence="7">
    <location>
        <begin position="181"/>
        <end position="273"/>
    </location>
</feature>
<dbReference type="RefSeq" id="WP_257531537.1">
    <property type="nucleotide sequence ID" value="NZ_JANKAS010000008.1"/>
</dbReference>
<dbReference type="SUPFAM" id="SSF53187">
    <property type="entry name" value="Zn-dependent exopeptidases"/>
    <property type="match status" value="1"/>
</dbReference>
<dbReference type="InterPro" id="IPR011650">
    <property type="entry name" value="Peptidase_M20_dimer"/>
</dbReference>
<dbReference type="InterPro" id="IPR002933">
    <property type="entry name" value="Peptidase_M20"/>
</dbReference>
<evidence type="ECO:0000256" key="4">
    <source>
        <dbReference type="ARBA" id="ARBA00022833"/>
    </source>
</evidence>
<dbReference type="AlphaFoldDB" id="A0AAE3HIN6"/>
<evidence type="ECO:0000313" key="8">
    <source>
        <dbReference type="EMBL" id="MCR1899318.1"/>
    </source>
</evidence>
<evidence type="ECO:0000256" key="2">
    <source>
        <dbReference type="ARBA" id="ARBA00022723"/>
    </source>
</evidence>
<dbReference type="Pfam" id="PF07687">
    <property type="entry name" value="M20_dimer"/>
    <property type="match status" value="1"/>
</dbReference>
<sequence>MINEERIVQEFMKYVQIDSPTKKEKQFADFITKELRSLGLEVYIDNVGEKCGSDSGNVIAKLTGNKDVEPILFSCHMDTVSPGEGIKPVCRDGVIYSDGTTILGADDKAGIAAIVEALKTIKENNIDHGPIEILLSISEEGGLYGAKYLDYSQIQSKRAIVLDSGGSPGEIIVQGPAQDQFEVKIIGKPAHAGVSPEEGISAIHVAAHAISKMNLLRIDEDTTANIGTIQGGIATNVVAPEVILQAEARSLNDEKLDRQTDHMVKCFEETAKEFGAKAEIKRERQYGAFKVEENDEIVTLVKKACENLKIKPHTAKTGGGSDTNVINTKGIKAVNLGTGERKPHTLEEYISIEDLVNISKLVLEIIKEA</sequence>
<comment type="caution">
    <text evidence="8">The sequence shown here is derived from an EMBL/GenBank/DDBJ whole genome shotgun (WGS) entry which is preliminary data.</text>
</comment>
<comment type="similarity">
    <text evidence="5">Belongs to the peptidase M42 family.</text>
</comment>
<reference evidence="8" key="1">
    <citation type="submission" date="2022-07" db="EMBL/GenBank/DDBJ databases">
        <title>Enhanced cultured diversity of the mouse gut microbiota enables custom-made synthetic communities.</title>
        <authorList>
            <person name="Afrizal A."/>
        </authorList>
    </citation>
    <scope>NUCLEOTIDE SEQUENCE</scope>
    <source>
        <strain evidence="8">DSM 28593</strain>
    </source>
</reference>
<dbReference type="GO" id="GO:0046872">
    <property type="term" value="F:metal ion binding"/>
    <property type="evidence" value="ECO:0007669"/>
    <property type="project" value="UniProtKB-UniRule"/>
</dbReference>
<protein>
    <submittedName>
        <fullName evidence="8">M20/M25/M40 family metallo-hydrolase</fullName>
    </submittedName>
</protein>
<name>A0AAE3HIN6_9FIRM</name>
<comment type="cofactor">
    <cofactor evidence="6">
        <name>a divalent metal cation</name>
        <dbReference type="ChEBI" id="CHEBI:60240"/>
    </cofactor>
    <text evidence="6">Binds 2 divalent metal cations per subunit.</text>
</comment>
<dbReference type="Gene3D" id="3.40.630.10">
    <property type="entry name" value="Zn peptidases"/>
    <property type="match status" value="1"/>
</dbReference>
<keyword evidence="4" id="KW-0862">Zinc</keyword>
<dbReference type="InterPro" id="IPR008007">
    <property type="entry name" value="Peptidase_M42"/>
</dbReference>
<dbReference type="NCBIfam" id="TIGR01883">
    <property type="entry name" value="PepT-like"/>
    <property type="match status" value="1"/>
</dbReference>
<dbReference type="Pfam" id="PF01546">
    <property type="entry name" value="Peptidase_M20"/>
    <property type="match status" value="1"/>
</dbReference>
<keyword evidence="2 6" id="KW-0479">Metal-binding</keyword>
<dbReference type="PIRSF" id="PIRSF001123">
    <property type="entry name" value="PepA_GA"/>
    <property type="match status" value="1"/>
</dbReference>
<comment type="cofactor">
    <cofactor evidence="1">
        <name>Zn(2+)</name>
        <dbReference type="ChEBI" id="CHEBI:29105"/>
    </cofactor>
</comment>
<evidence type="ECO:0000259" key="7">
    <source>
        <dbReference type="Pfam" id="PF07687"/>
    </source>
</evidence>
<keyword evidence="3" id="KW-0378">Hydrolase</keyword>
<evidence type="ECO:0000256" key="1">
    <source>
        <dbReference type="ARBA" id="ARBA00001947"/>
    </source>
</evidence>
<evidence type="ECO:0000256" key="6">
    <source>
        <dbReference type="PIRSR" id="PIRSR001123-2"/>
    </source>
</evidence>
<keyword evidence="9" id="KW-1185">Reference proteome</keyword>
<evidence type="ECO:0000256" key="5">
    <source>
        <dbReference type="PIRNR" id="PIRNR001123"/>
    </source>
</evidence>
<gene>
    <name evidence="8" type="ORF">NSA47_10020</name>
</gene>
<proteinExistence type="inferred from homology"/>
<dbReference type="PANTHER" id="PTHR42994:SF2">
    <property type="entry name" value="PEPTIDASE"/>
    <property type="match status" value="1"/>
</dbReference>
<dbReference type="InterPro" id="IPR010162">
    <property type="entry name" value="PepT-like"/>
</dbReference>
<accession>A0AAE3HIN6</accession>
<evidence type="ECO:0000256" key="3">
    <source>
        <dbReference type="ARBA" id="ARBA00022801"/>
    </source>
</evidence>
<organism evidence="8 9">
    <name type="scientific">Irregularibacter muris</name>
    <dbReference type="NCBI Taxonomy" id="1796619"/>
    <lineage>
        <taxon>Bacteria</taxon>
        <taxon>Bacillati</taxon>
        <taxon>Bacillota</taxon>
        <taxon>Clostridia</taxon>
        <taxon>Eubacteriales</taxon>
        <taxon>Eubacteriaceae</taxon>
        <taxon>Irregularibacter</taxon>
    </lineage>
</organism>
<dbReference type="InterPro" id="IPR036264">
    <property type="entry name" value="Bact_exopeptidase_dim_dom"/>
</dbReference>
<dbReference type="GO" id="GO:0004177">
    <property type="term" value="F:aminopeptidase activity"/>
    <property type="evidence" value="ECO:0007669"/>
    <property type="project" value="UniProtKB-UniRule"/>
</dbReference>
<dbReference type="Gene3D" id="3.30.70.360">
    <property type="match status" value="1"/>
</dbReference>
<feature type="binding site" evidence="6">
    <location>
        <position position="344"/>
    </location>
    <ligand>
        <name>Zn(2+)</name>
        <dbReference type="ChEBI" id="CHEBI:29105"/>
        <label>2</label>
    </ligand>
</feature>
<dbReference type="EMBL" id="JANKAS010000008">
    <property type="protein sequence ID" value="MCR1899318.1"/>
    <property type="molecule type" value="Genomic_DNA"/>
</dbReference>
<dbReference type="SUPFAM" id="SSF55031">
    <property type="entry name" value="Bacterial exopeptidase dimerisation domain"/>
    <property type="match status" value="1"/>
</dbReference>
<evidence type="ECO:0000313" key="9">
    <source>
        <dbReference type="Proteomes" id="UP001205748"/>
    </source>
</evidence>
<dbReference type="PANTHER" id="PTHR42994">
    <property type="entry name" value="PEPTIDASE T"/>
    <property type="match status" value="1"/>
</dbReference>